<dbReference type="AlphaFoldDB" id="K0KZF1"/>
<evidence type="ECO:0000313" key="3">
    <source>
        <dbReference type="Proteomes" id="UP000009328"/>
    </source>
</evidence>
<protein>
    <submittedName>
        <fullName evidence="2">Uncharacterized protein</fullName>
    </submittedName>
</protein>
<feature type="compositionally biased region" description="Basic and acidic residues" evidence="1">
    <location>
        <begin position="122"/>
        <end position="136"/>
    </location>
</feature>
<name>K0KZF1_WICCF</name>
<feature type="region of interest" description="Disordered" evidence="1">
    <location>
        <begin position="31"/>
        <end position="52"/>
    </location>
</feature>
<keyword evidence="3" id="KW-1185">Reference proteome</keyword>
<organism evidence="2 3">
    <name type="scientific">Wickerhamomyces ciferrii (strain ATCC 14091 / BCRC 22168 / CBS 111 / JCM 3599 / NBRC 0793 / NRRL Y-1031 F-60-10)</name>
    <name type="common">Yeast</name>
    <name type="synonym">Pichia ciferrii</name>
    <dbReference type="NCBI Taxonomy" id="1206466"/>
    <lineage>
        <taxon>Eukaryota</taxon>
        <taxon>Fungi</taxon>
        <taxon>Dikarya</taxon>
        <taxon>Ascomycota</taxon>
        <taxon>Saccharomycotina</taxon>
        <taxon>Saccharomycetes</taxon>
        <taxon>Phaffomycetales</taxon>
        <taxon>Wickerhamomycetaceae</taxon>
        <taxon>Wickerhamomyces</taxon>
    </lineage>
</organism>
<reference evidence="2 3" key="1">
    <citation type="journal article" date="2012" name="Eukaryot. Cell">
        <title>Draft genome sequence of Wickerhamomyces ciferrii NRRL Y-1031 F-60-10.</title>
        <authorList>
            <person name="Schneider J."/>
            <person name="Andrea H."/>
            <person name="Blom J."/>
            <person name="Jaenicke S."/>
            <person name="Ruckert C."/>
            <person name="Schorsch C."/>
            <person name="Szczepanowski R."/>
            <person name="Farwick M."/>
            <person name="Goesmann A."/>
            <person name="Puhler A."/>
            <person name="Schaffer S."/>
            <person name="Tauch A."/>
            <person name="Kohler T."/>
            <person name="Brinkrolf K."/>
        </authorList>
    </citation>
    <scope>NUCLEOTIDE SEQUENCE [LARGE SCALE GENOMIC DNA]</scope>
    <source>
        <strain evidence="3">ATCC 14091 / BCRC 22168 / CBS 111 / JCM 3599 / NBRC 0793 / NRRL Y-1031 F-60-10</strain>
    </source>
</reference>
<dbReference type="HOGENOM" id="CLU_1321819_0_0_1"/>
<feature type="compositionally biased region" description="Low complexity" evidence="1">
    <location>
        <begin position="171"/>
        <end position="190"/>
    </location>
</feature>
<proteinExistence type="predicted"/>
<comment type="caution">
    <text evidence="2">The sequence shown here is derived from an EMBL/GenBank/DDBJ whole genome shotgun (WGS) entry which is preliminary data.</text>
</comment>
<feature type="compositionally biased region" description="Basic and acidic residues" evidence="1">
    <location>
        <begin position="38"/>
        <end position="52"/>
    </location>
</feature>
<feature type="compositionally biased region" description="Polar residues" evidence="1">
    <location>
        <begin position="149"/>
        <end position="161"/>
    </location>
</feature>
<dbReference type="InParanoid" id="K0KZF1"/>
<evidence type="ECO:0000313" key="2">
    <source>
        <dbReference type="EMBL" id="CCH46719.1"/>
    </source>
</evidence>
<accession>K0KZF1</accession>
<feature type="compositionally biased region" description="Basic and acidic residues" evidence="1">
    <location>
        <begin position="192"/>
        <end position="208"/>
    </location>
</feature>
<evidence type="ECO:0000256" key="1">
    <source>
        <dbReference type="SAM" id="MobiDB-lite"/>
    </source>
</evidence>
<feature type="compositionally biased region" description="Basic and acidic residues" evidence="1">
    <location>
        <begin position="97"/>
        <end position="111"/>
    </location>
</feature>
<sequence>MESMEIDAEVNVVFESDEEAKDALNNLTLNGEIELQPSEERQAQKIKSDKPDTHLTIRISNLSDKKVKNAAAYSRYYLYNPPKYELDKEKRKSKGNNYREREPVRFRRSNVDDDDDDGTDLFPEKAPKSENIDSEHTIPSTTEDVDLISSDQISNNATLSSRIGLRDDLNDSNPDNTTSSPPSKSSSLLDRIGSKFKEKNLEKDDLFS</sequence>
<feature type="region of interest" description="Disordered" evidence="1">
    <location>
        <begin position="84"/>
        <end position="208"/>
    </location>
</feature>
<gene>
    <name evidence="2" type="ORF">BN7_6316</name>
</gene>
<dbReference type="EMBL" id="CAIF01000264">
    <property type="protein sequence ID" value="CCH46719.1"/>
    <property type="molecule type" value="Genomic_DNA"/>
</dbReference>
<dbReference type="Proteomes" id="UP000009328">
    <property type="component" value="Unassembled WGS sequence"/>
</dbReference>